<reference evidence="1" key="1">
    <citation type="submission" date="2021-06" db="EMBL/GenBank/DDBJ databases">
        <authorList>
            <person name="Kallberg Y."/>
            <person name="Tangrot J."/>
            <person name="Rosling A."/>
        </authorList>
    </citation>
    <scope>NUCLEOTIDE SEQUENCE</scope>
    <source>
        <strain evidence="1">FL966</strain>
    </source>
</reference>
<protein>
    <submittedName>
        <fullName evidence="1">24065_t:CDS:1</fullName>
    </submittedName>
</protein>
<dbReference type="AlphaFoldDB" id="A0A9N8VZ38"/>
<proteinExistence type="predicted"/>
<dbReference type="EMBL" id="CAJVQA010000374">
    <property type="protein sequence ID" value="CAG8471330.1"/>
    <property type="molecule type" value="Genomic_DNA"/>
</dbReference>
<name>A0A9N8VZ38_9GLOM</name>
<evidence type="ECO:0000313" key="1">
    <source>
        <dbReference type="EMBL" id="CAG8471330.1"/>
    </source>
</evidence>
<accession>A0A9N8VZ38</accession>
<organism evidence="1 2">
    <name type="scientific">Cetraspora pellucida</name>
    <dbReference type="NCBI Taxonomy" id="1433469"/>
    <lineage>
        <taxon>Eukaryota</taxon>
        <taxon>Fungi</taxon>
        <taxon>Fungi incertae sedis</taxon>
        <taxon>Mucoromycota</taxon>
        <taxon>Glomeromycotina</taxon>
        <taxon>Glomeromycetes</taxon>
        <taxon>Diversisporales</taxon>
        <taxon>Gigasporaceae</taxon>
        <taxon>Cetraspora</taxon>
    </lineage>
</organism>
<gene>
    <name evidence="1" type="ORF">CPELLU_LOCUS1086</name>
</gene>
<keyword evidence="2" id="KW-1185">Reference proteome</keyword>
<dbReference type="Proteomes" id="UP000789759">
    <property type="component" value="Unassembled WGS sequence"/>
</dbReference>
<comment type="caution">
    <text evidence="1">The sequence shown here is derived from an EMBL/GenBank/DDBJ whole genome shotgun (WGS) entry which is preliminary data.</text>
</comment>
<evidence type="ECO:0000313" key="2">
    <source>
        <dbReference type="Proteomes" id="UP000789759"/>
    </source>
</evidence>
<sequence>MLTANLLTSVKLVNSAIETIIKILFEEEQEPPSFSITILIAFNNYNGLSIITLTEINITITVYKSQGLTFSKAVVNLSIKEFTADLLFVTIS</sequence>